<protein>
    <submittedName>
        <fullName evidence="2">BTB/POZ domain-containing protein</fullName>
    </submittedName>
</protein>
<gene>
    <name evidence="2" type="ORF">Acr_11g0008510</name>
</gene>
<name>A0A7J0FD00_9ERIC</name>
<dbReference type="Proteomes" id="UP000585474">
    <property type="component" value="Unassembled WGS sequence"/>
</dbReference>
<reference evidence="2 3" key="1">
    <citation type="submission" date="2019-07" db="EMBL/GenBank/DDBJ databases">
        <title>De Novo Assembly of kiwifruit Actinidia rufa.</title>
        <authorList>
            <person name="Sugita-Konishi S."/>
            <person name="Sato K."/>
            <person name="Mori E."/>
            <person name="Abe Y."/>
            <person name="Kisaki G."/>
            <person name="Hamano K."/>
            <person name="Suezawa K."/>
            <person name="Otani M."/>
            <person name="Fukuda T."/>
            <person name="Manabe T."/>
            <person name="Gomi K."/>
            <person name="Tabuchi M."/>
            <person name="Akimitsu K."/>
            <person name="Kataoka I."/>
        </authorList>
    </citation>
    <scope>NUCLEOTIDE SEQUENCE [LARGE SCALE GENOMIC DNA]</scope>
    <source>
        <strain evidence="3">cv. Fuchu</strain>
    </source>
</reference>
<dbReference type="OrthoDB" id="1738897at2759"/>
<evidence type="ECO:0000313" key="2">
    <source>
        <dbReference type="EMBL" id="GFY96545.1"/>
    </source>
</evidence>
<sequence length="93" mass="10831">MRGHRRRSSSEFGSDSDSAEEGGGGTWPLKCVSCREEYKPCDTSTCHECYEEASETEDELKREIDELKSKVAFCWKKWVFNPKFFRTFWLSSS</sequence>
<evidence type="ECO:0000256" key="1">
    <source>
        <dbReference type="SAM" id="MobiDB-lite"/>
    </source>
</evidence>
<dbReference type="EMBL" id="BJWL01000011">
    <property type="protein sequence ID" value="GFY96545.1"/>
    <property type="molecule type" value="Genomic_DNA"/>
</dbReference>
<proteinExistence type="predicted"/>
<keyword evidence="3" id="KW-1185">Reference proteome</keyword>
<dbReference type="AlphaFoldDB" id="A0A7J0FD00"/>
<organism evidence="2 3">
    <name type="scientific">Actinidia rufa</name>
    <dbReference type="NCBI Taxonomy" id="165716"/>
    <lineage>
        <taxon>Eukaryota</taxon>
        <taxon>Viridiplantae</taxon>
        <taxon>Streptophyta</taxon>
        <taxon>Embryophyta</taxon>
        <taxon>Tracheophyta</taxon>
        <taxon>Spermatophyta</taxon>
        <taxon>Magnoliopsida</taxon>
        <taxon>eudicotyledons</taxon>
        <taxon>Gunneridae</taxon>
        <taxon>Pentapetalae</taxon>
        <taxon>asterids</taxon>
        <taxon>Ericales</taxon>
        <taxon>Actinidiaceae</taxon>
        <taxon>Actinidia</taxon>
    </lineage>
</organism>
<evidence type="ECO:0000313" key="3">
    <source>
        <dbReference type="Proteomes" id="UP000585474"/>
    </source>
</evidence>
<feature type="region of interest" description="Disordered" evidence="1">
    <location>
        <begin position="1"/>
        <end position="28"/>
    </location>
</feature>
<accession>A0A7J0FD00</accession>
<comment type="caution">
    <text evidence="2">The sequence shown here is derived from an EMBL/GenBank/DDBJ whole genome shotgun (WGS) entry which is preliminary data.</text>
</comment>